<dbReference type="Proteomes" id="UP000773462">
    <property type="component" value="Unassembled WGS sequence"/>
</dbReference>
<keyword evidence="2" id="KW-0812">Transmembrane</keyword>
<evidence type="ECO:0000313" key="5">
    <source>
        <dbReference type="Proteomes" id="UP000773462"/>
    </source>
</evidence>
<feature type="transmembrane region" description="Helical" evidence="2">
    <location>
        <begin position="56"/>
        <end position="76"/>
    </location>
</feature>
<dbReference type="Pfam" id="PF17820">
    <property type="entry name" value="PDZ_6"/>
    <property type="match status" value="1"/>
</dbReference>
<organism evidence="4 5">
    <name type="scientific">Paenibacillus silagei</name>
    <dbReference type="NCBI Taxonomy" id="1670801"/>
    <lineage>
        <taxon>Bacteria</taxon>
        <taxon>Bacillati</taxon>
        <taxon>Bacillota</taxon>
        <taxon>Bacilli</taxon>
        <taxon>Bacillales</taxon>
        <taxon>Paenibacillaceae</taxon>
        <taxon>Paenibacillus</taxon>
    </lineage>
</organism>
<evidence type="ECO:0000313" key="4">
    <source>
        <dbReference type="EMBL" id="MBP2109920.1"/>
    </source>
</evidence>
<dbReference type="InterPro" id="IPR041489">
    <property type="entry name" value="PDZ_6"/>
</dbReference>
<feature type="domain" description="PDZ" evidence="3">
    <location>
        <begin position="310"/>
        <end position="359"/>
    </location>
</feature>
<comment type="caution">
    <text evidence="4">The sequence shown here is derived from an EMBL/GenBank/DDBJ whole genome shotgun (WGS) entry which is preliminary data.</text>
</comment>
<evidence type="ECO:0000256" key="1">
    <source>
        <dbReference type="SAM" id="MobiDB-lite"/>
    </source>
</evidence>
<evidence type="ECO:0000256" key="2">
    <source>
        <dbReference type="SAM" id="Phobius"/>
    </source>
</evidence>
<name>A0ABS4NIP6_9BACL</name>
<feature type="transmembrane region" description="Helical" evidence="2">
    <location>
        <begin position="145"/>
        <end position="163"/>
    </location>
</feature>
<keyword evidence="5" id="KW-1185">Reference proteome</keyword>
<keyword evidence="2" id="KW-1133">Transmembrane helix</keyword>
<dbReference type="InterPro" id="IPR036034">
    <property type="entry name" value="PDZ_sf"/>
</dbReference>
<feature type="transmembrane region" description="Helical" evidence="2">
    <location>
        <begin position="247"/>
        <end position="265"/>
    </location>
</feature>
<proteinExistence type="predicted"/>
<gene>
    <name evidence="4" type="ORF">J2Z70_000059</name>
</gene>
<dbReference type="RefSeq" id="WP_209868359.1">
    <property type="nucleotide sequence ID" value="NZ_JAGGLV010000001.1"/>
</dbReference>
<evidence type="ECO:0000259" key="3">
    <source>
        <dbReference type="Pfam" id="PF17820"/>
    </source>
</evidence>
<protein>
    <recommendedName>
        <fullName evidence="3">PDZ domain-containing protein</fullName>
    </recommendedName>
</protein>
<keyword evidence="2" id="KW-0472">Membrane</keyword>
<feature type="transmembrane region" description="Helical" evidence="2">
    <location>
        <begin position="215"/>
        <end position="235"/>
    </location>
</feature>
<feature type="region of interest" description="Disordered" evidence="1">
    <location>
        <begin position="416"/>
        <end position="448"/>
    </location>
</feature>
<dbReference type="Gene3D" id="2.30.42.10">
    <property type="match status" value="1"/>
</dbReference>
<feature type="transmembrane region" description="Helical" evidence="2">
    <location>
        <begin position="14"/>
        <end position="35"/>
    </location>
</feature>
<sequence length="448" mass="48174">MNVLPELLTSWGTAVLHLLIQPYYYIAILFIALYYRRQVALERKLIHVKLHSWGPETWRTVWTGGLMGLVVSLAAVALGVSVTYMAVACIWVVSLILMLFRVRYLCFAYAIGALGIVQFVLSFFPGTLQSGAAGTVAGAVREMDIPALLALAALLHVAEALLARWQGTRLATPLFLAGKRGKVVGGYQLQAFWPLPLFVLIPAGSGIGELPWHPLLGGGLGLVSLPVIIGFSEMTQGMLPGRKAARTFGRLLIYSAVLLGLSLLADLWSPLTVVAALAAILLHEGLSWYSALEERSLSPIFVHPPAGRKVLAVLQGSPAQELGILPGEILLKVNGVLLTSAAQLHEALRMNPAFCKLEVQNREGESKYLQRAIYAGDHHQLGIILVPDPDGGITAETKPSSIFSIIGMRTGIRQRGVQGDRLGRAKKTPPAEAKQTSPAEAKQESAGV</sequence>
<dbReference type="SUPFAM" id="SSF50156">
    <property type="entry name" value="PDZ domain-like"/>
    <property type="match status" value="1"/>
</dbReference>
<feature type="transmembrane region" description="Helical" evidence="2">
    <location>
        <begin position="184"/>
        <end position="203"/>
    </location>
</feature>
<reference evidence="4 5" key="1">
    <citation type="submission" date="2021-03" db="EMBL/GenBank/DDBJ databases">
        <title>Genomic Encyclopedia of Type Strains, Phase IV (KMG-IV): sequencing the most valuable type-strain genomes for metagenomic binning, comparative biology and taxonomic classification.</title>
        <authorList>
            <person name="Goeker M."/>
        </authorList>
    </citation>
    <scope>NUCLEOTIDE SEQUENCE [LARGE SCALE GENOMIC DNA]</scope>
    <source>
        <strain evidence="4 5">DSM 101953</strain>
    </source>
</reference>
<feature type="transmembrane region" description="Helical" evidence="2">
    <location>
        <begin position="107"/>
        <end position="125"/>
    </location>
</feature>
<feature type="transmembrane region" description="Helical" evidence="2">
    <location>
        <begin position="82"/>
        <end position="100"/>
    </location>
</feature>
<accession>A0ABS4NIP6</accession>
<dbReference type="EMBL" id="JAGGLV010000001">
    <property type="protein sequence ID" value="MBP2109920.1"/>
    <property type="molecule type" value="Genomic_DNA"/>
</dbReference>